<evidence type="ECO:0000259" key="2">
    <source>
        <dbReference type="Pfam" id="PF00188"/>
    </source>
</evidence>
<dbReference type="Proteomes" id="UP001165121">
    <property type="component" value="Unassembled WGS sequence"/>
</dbReference>
<dbReference type="InterPro" id="IPR035940">
    <property type="entry name" value="CAP_sf"/>
</dbReference>
<comment type="caution">
    <text evidence="3">The sequence shown here is derived from an EMBL/GenBank/DDBJ whole genome shotgun (WGS) entry which is preliminary data.</text>
</comment>
<feature type="compositionally biased region" description="Polar residues" evidence="1">
    <location>
        <begin position="17"/>
        <end position="38"/>
    </location>
</feature>
<organism evidence="3 4">
    <name type="scientific">Phytophthora fragariaefolia</name>
    <dbReference type="NCBI Taxonomy" id="1490495"/>
    <lineage>
        <taxon>Eukaryota</taxon>
        <taxon>Sar</taxon>
        <taxon>Stramenopiles</taxon>
        <taxon>Oomycota</taxon>
        <taxon>Peronosporomycetes</taxon>
        <taxon>Peronosporales</taxon>
        <taxon>Peronosporaceae</taxon>
        <taxon>Phytophthora</taxon>
    </lineage>
</organism>
<keyword evidence="4" id="KW-1185">Reference proteome</keyword>
<sequence>MKLALLTPPRRRPTPLSKLQRNSHRLSQQRTTTKPPANTMNVKGLFVLALVTLLGAASGESAAQEANPAVARELQTINFATRLAHAINTKRADKGLKAVCINKKLMQAAKAHANDMAKNNYVSPTGSDGSTPTSRYAAQLIATKTSAELVAAGQSTVDPVSRRGLFAVAAMAFASMVSAEADDHVARELQVADFSAQLLKAVNAKRSEKGLAAVCINTKLAAAAQDLAEDNAENNRISTKSSDGSTPTTRYETAGIETSQSAELVAAGQASVNAVIATWTKSSSTYLYSDFKFIGPGYAYDKSKQYKHYWVLDFANADGESCA</sequence>
<dbReference type="Gene3D" id="3.40.33.10">
    <property type="entry name" value="CAP"/>
    <property type="match status" value="2"/>
</dbReference>
<gene>
    <name evidence="3" type="ORF">Pfra01_000339600</name>
</gene>
<dbReference type="Pfam" id="PF00188">
    <property type="entry name" value="CAP"/>
    <property type="match status" value="2"/>
</dbReference>
<evidence type="ECO:0000313" key="4">
    <source>
        <dbReference type="Proteomes" id="UP001165121"/>
    </source>
</evidence>
<reference evidence="3" key="1">
    <citation type="submission" date="2023-04" db="EMBL/GenBank/DDBJ databases">
        <title>Phytophthora fragariaefolia NBRC 109709.</title>
        <authorList>
            <person name="Ichikawa N."/>
            <person name="Sato H."/>
            <person name="Tonouchi N."/>
        </authorList>
    </citation>
    <scope>NUCLEOTIDE SEQUENCE</scope>
    <source>
        <strain evidence="3">NBRC 109709</strain>
    </source>
</reference>
<feature type="domain" description="SCP" evidence="2">
    <location>
        <begin position="86"/>
        <end position="140"/>
    </location>
</feature>
<dbReference type="InterPro" id="IPR014044">
    <property type="entry name" value="CAP_dom"/>
</dbReference>
<name>A0A9W6U0E1_9STRA</name>
<dbReference type="OrthoDB" id="159280at2759"/>
<dbReference type="PANTHER" id="PTHR31157">
    <property type="entry name" value="SCP DOMAIN-CONTAINING PROTEIN"/>
    <property type="match status" value="1"/>
</dbReference>
<evidence type="ECO:0000313" key="3">
    <source>
        <dbReference type="EMBL" id="GMF22707.1"/>
    </source>
</evidence>
<dbReference type="PANTHER" id="PTHR31157:SF1">
    <property type="entry name" value="SCP DOMAIN-CONTAINING PROTEIN"/>
    <property type="match status" value="1"/>
</dbReference>
<proteinExistence type="predicted"/>
<evidence type="ECO:0000256" key="1">
    <source>
        <dbReference type="SAM" id="MobiDB-lite"/>
    </source>
</evidence>
<dbReference type="AlphaFoldDB" id="A0A9W6U0E1"/>
<dbReference type="EMBL" id="BSXT01000261">
    <property type="protein sequence ID" value="GMF22707.1"/>
    <property type="molecule type" value="Genomic_DNA"/>
</dbReference>
<protein>
    <submittedName>
        <fullName evidence="3">Unnamed protein product</fullName>
    </submittedName>
</protein>
<dbReference type="SUPFAM" id="SSF55797">
    <property type="entry name" value="PR-1-like"/>
    <property type="match status" value="2"/>
</dbReference>
<feature type="domain" description="SCP" evidence="2">
    <location>
        <begin position="199"/>
        <end position="314"/>
    </location>
</feature>
<dbReference type="CDD" id="cd05379">
    <property type="entry name" value="CAP_bacterial"/>
    <property type="match status" value="2"/>
</dbReference>
<feature type="region of interest" description="Disordered" evidence="1">
    <location>
        <begin position="1"/>
        <end position="38"/>
    </location>
</feature>
<accession>A0A9W6U0E1</accession>